<dbReference type="HOGENOM" id="CLU_038913_3_0_9"/>
<evidence type="ECO:0000313" key="2">
    <source>
        <dbReference type="EMBL" id="AFM40278.1"/>
    </source>
</evidence>
<gene>
    <name evidence="2" type="ordered locus">Desaci_1249</name>
</gene>
<keyword evidence="3" id="KW-1185">Reference proteome</keyword>
<protein>
    <submittedName>
        <fullName evidence="2">Uncharacterized protein</fullName>
    </submittedName>
</protein>
<dbReference type="KEGG" id="dai:Desaci_1249"/>
<reference evidence="2 3" key="1">
    <citation type="journal article" date="2012" name="J. Bacteriol.">
        <title>Complete genome sequences of Desulfosporosinus orientis DSM765T, Desulfosporosinus youngiae DSM17734T, Desulfosporosinus meridiei DSM13257T, and Desulfosporosinus acidiphilus DSM22704T.</title>
        <authorList>
            <person name="Pester M."/>
            <person name="Brambilla E."/>
            <person name="Alazard D."/>
            <person name="Rattei T."/>
            <person name="Weinmaier T."/>
            <person name="Han J."/>
            <person name="Lucas S."/>
            <person name="Lapidus A."/>
            <person name="Cheng J.F."/>
            <person name="Goodwin L."/>
            <person name="Pitluck S."/>
            <person name="Peters L."/>
            <person name="Ovchinnikova G."/>
            <person name="Teshima H."/>
            <person name="Detter J.C."/>
            <person name="Han C.S."/>
            <person name="Tapia R."/>
            <person name="Land M.L."/>
            <person name="Hauser L."/>
            <person name="Kyrpides N.C."/>
            <person name="Ivanova N.N."/>
            <person name="Pagani I."/>
            <person name="Huntmann M."/>
            <person name="Wei C.L."/>
            <person name="Davenport K.W."/>
            <person name="Daligault H."/>
            <person name="Chain P.S."/>
            <person name="Chen A."/>
            <person name="Mavromatis K."/>
            <person name="Markowitz V."/>
            <person name="Szeto E."/>
            <person name="Mikhailova N."/>
            <person name="Pati A."/>
            <person name="Wagner M."/>
            <person name="Woyke T."/>
            <person name="Ollivier B."/>
            <person name="Klenk H.P."/>
            <person name="Spring S."/>
            <person name="Loy A."/>
        </authorList>
    </citation>
    <scope>NUCLEOTIDE SEQUENCE [LARGE SCALE GENOMIC DNA]</scope>
    <source>
        <strain evidence="3">DSM 22704 / JCM 16185 / SJ4</strain>
    </source>
</reference>
<dbReference type="EMBL" id="CP003639">
    <property type="protein sequence ID" value="AFM40278.1"/>
    <property type="molecule type" value="Genomic_DNA"/>
</dbReference>
<dbReference type="Proteomes" id="UP000002892">
    <property type="component" value="Chromosome"/>
</dbReference>
<accession>I4D3A4</accession>
<organism evidence="2 3">
    <name type="scientific">Desulfosporosinus acidiphilus (strain DSM 22704 / JCM 16185 / SJ4)</name>
    <dbReference type="NCBI Taxonomy" id="646529"/>
    <lineage>
        <taxon>Bacteria</taxon>
        <taxon>Bacillati</taxon>
        <taxon>Bacillota</taxon>
        <taxon>Clostridia</taxon>
        <taxon>Eubacteriales</taxon>
        <taxon>Desulfitobacteriaceae</taxon>
        <taxon>Desulfosporosinus</taxon>
    </lineage>
</organism>
<proteinExistence type="predicted"/>
<sequence length="400" mass="47736">METRTYEREKLYKEIWAEPMTKVAKRYGISDVALRKNCKKLNIPTPPNGYWAKVQAGQKTKIPPLPRSRGIDKIVVEEKLNISCKLIKSEILLFLSKEQRQTVMEFISTVTVPDKLINPHELIKDTIQYFKSRKESTRPSTSRVMNFDITDEQKERAYRILNTLFVSIGHFGYSVQIKAPNAQHYRNYEPRLCDNITYINLERDCVPIKFREKQLKIQHEPTKEEIAKQRKGPFYIPPYDYVSTGIFTFEIDEYHCKRKRWHDTDNRKIENQIGEIIIWLMEAVQVVKTKREESELEAKRKLEEKLERDRKEKIEKHETELLETFEELASDSDRAEKIRRFAKRIELKCEEITDAEKRKQVLSFIKWARDKADWIDPLIEKEDEILGGREYLFDLLEWED</sequence>
<name>I4D3A4_DESAJ</name>
<evidence type="ECO:0000313" key="3">
    <source>
        <dbReference type="Proteomes" id="UP000002892"/>
    </source>
</evidence>
<dbReference type="eggNOG" id="COG3064">
    <property type="taxonomic scope" value="Bacteria"/>
</dbReference>
<keyword evidence="1" id="KW-0175">Coiled coil</keyword>
<dbReference type="AlphaFoldDB" id="I4D3A4"/>
<evidence type="ECO:0000256" key="1">
    <source>
        <dbReference type="SAM" id="Coils"/>
    </source>
</evidence>
<feature type="coiled-coil region" evidence="1">
    <location>
        <begin position="289"/>
        <end position="319"/>
    </location>
</feature>
<dbReference type="STRING" id="646529.Desaci_1249"/>